<evidence type="ECO:0000313" key="2">
    <source>
        <dbReference type="EMBL" id="MCI55589.1"/>
    </source>
</evidence>
<protein>
    <submittedName>
        <fullName evidence="2">Uncharacterized protein</fullName>
    </submittedName>
</protein>
<organism evidence="2 3">
    <name type="scientific">Trifolium medium</name>
    <dbReference type="NCBI Taxonomy" id="97028"/>
    <lineage>
        <taxon>Eukaryota</taxon>
        <taxon>Viridiplantae</taxon>
        <taxon>Streptophyta</taxon>
        <taxon>Embryophyta</taxon>
        <taxon>Tracheophyta</taxon>
        <taxon>Spermatophyta</taxon>
        <taxon>Magnoliopsida</taxon>
        <taxon>eudicotyledons</taxon>
        <taxon>Gunneridae</taxon>
        <taxon>Pentapetalae</taxon>
        <taxon>rosids</taxon>
        <taxon>fabids</taxon>
        <taxon>Fabales</taxon>
        <taxon>Fabaceae</taxon>
        <taxon>Papilionoideae</taxon>
        <taxon>50 kb inversion clade</taxon>
        <taxon>NPAAA clade</taxon>
        <taxon>Hologalegina</taxon>
        <taxon>IRL clade</taxon>
        <taxon>Trifolieae</taxon>
        <taxon>Trifolium</taxon>
    </lineage>
</organism>
<feature type="compositionally biased region" description="Basic and acidic residues" evidence="1">
    <location>
        <begin position="1"/>
        <end position="20"/>
    </location>
</feature>
<feature type="non-terminal residue" evidence="2">
    <location>
        <position position="1"/>
    </location>
</feature>
<evidence type="ECO:0000313" key="3">
    <source>
        <dbReference type="Proteomes" id="UP000265520"/>
    </source>
</evidence>
<keyword evidence="3" id="KW-1185">Reference proteome</keyword>
<dbReference type="EMBL" id="LXQA010498702">
    <property type="protein sequence ID" value="MCI55589.1"/>
    <property type="molecule type" value="Genomic_DNA"/>
</dbReference>
<reference evidence="2 3" key="1">
    <citation type="journal article" date="2018" name="Front. Plant Sci.">
        <title>Red Clover (Trifolium pratense) and Zigzag Clover (T. medium) - A Picture of Genomic Similarities and Differences.</title>
        <authorList>
            <person name="Dluhosova J."/>
            <person name="Istvanek J."/>
            <person name="Nedelnik J."/>
            <person name="Repkova J."/>
        </authorList>
    </citation>
    <scope>NUCLEOTIDE SEQUENCE [LARGE SCALE GENOMIC DNA]</scope>
    <source>
        <strain evidence="3">cv. 10/8</strain>
        <tissue evidence="2">Leaf</tissue>
    </source>
</reference>
<sequence length="27" mass="3384">NGWKRDLKKNYLKQRNDHMKKQLKGQK</sequence>
<proteinExistence type="predicted"/>
<name>A0A392T3G4_9FABA</name>
<evidence type="ECO:0000256" key="1">
    <source>
        <dbReference type="SAM" id="MobiDB-lite"/>
    </source>
</evidence>
<accession>A0A392T3G4</accession>
<comment type="caution">
    <text evidence="2">The sequence shown here is derived from an EMBL/GenBank/DDBJ whole genome shotgun (WGS) entry which is preliminary data.</text>
</comment>
<feature type="region of interest" description="Disordered" evidence="1">
    <location>
        <begin position="1"/>
        <end position="27"/>
    </location>
</feature>
<dbReference type="Proteomes" id="UP000265520">
    <property type="component" value="Unassembled WGS sequence"/>
</dbReference>
<dbReference type="AlphaFoldDB" id="A0A392T3G4"/>